<evidence type="ECO:0000256" key="1">
    <source>
        <dbReference type="SAM" id="MobiDB-lite"/>
    </source>
</evidence>
<name>A0A9W7Y117_9FUNG</name>
<keyword evidence="2" id="KW-0812">Transmembrane</keyword>
<feature type="region of interest" description="Disordered" evidence="1">
    <location>
        <begin position="193"/>
        <end position="234"/>
    </location>
</feature>
<dbReference type="OrthoDB" id="264354at2759"/>
<dbReference type="AlphaFoldDB" id="A0A9W7Y117"/>
<keyword evidence="2" id="KW-0472">Membrane</keyword>
<evidence type="ECO:0000256" key="2">
    <source>
        <dbReference type="SAM" id="Phobius"/>
    </source>
</evidence>
<feature type="transmembrane region" description="Helical" evidence="2">
    <location>
        <begin position="150"/>
        <end position="167"/>
    </location>
</feature>
<protein>
    <submittedName>
        <fullName evidence="3">Uncharacterized protein</fullName>
    </submittedName>
</protein>
<accession>A0A9W7Y117</accession>
<evidence type="ECO:0000313" key="4">
    <source>
        <dbReference type="Proteomes" id="UP001143981"/>
    </source>
</evidence>
<organism evidence="3 4">
    <name type="scientific">Coemansia biformis</name>
    <dbReference type="NCBI Taxonomy" id="1286918"/>
    <lineage>
        <taxon>Eukaryota</taxon>
        <taxon>Fungi</taxon>
        <taxon>Fungi incertae sedis</taxon>
        <taxon>Zoopagomycota</taxon>
        <taxon>Kickxellomycotina</taxon>
        <taxon>Kickxellomycetes</taxon>
        <taxon>Kickxellales</taxon>
        <taxon>Kickxellaceae</taxon>
        <taxon>Coemansia</taxon>
    </lineage>
</organism>
<keyword evidence="4" id="KW-1185">Reference proteome</keyword>
<dbReference type="EMBL" id="JANBOI010002374">
    <property type="protein sequence ID" value="KAJ1722283.1"/>
    <property type="molecule type" value="Genomic_DNA"/>
</dbReference>
<dbReference type="Proteomes" id="UP001143981">
    <property type="component" value="Unassembled WGS sequence"/>
</dbReference>
<keyword evidence="2" id="KW-1133">Transmembrane helix</keyword>
<gene>
    <name evidence="3" type="ORF">LPJ61_005947</name>
</gene>
<reference evidence="3" key="1">
    <citation type="submission" date="2022-07" db="EMBL/GenBank/DDBJ databases">
        <title>Phylogenomic reconstructions and comparative analyses of Kickxellomycotina fungi.</title>
        <authorList>
            <person name="Reynolds N.K."/>
            <person name="Stajich J.E."/>
            <person name="Barry K."/>
            <person name="Grigoriev I.V."/>
            <person name="Crous P."/>
            <person name="Smith M.E."/>
        </authorList>
    </citation>
    <scope>NUCLEOTIDE SEQUENCE</scope>
    <source>
        <strain evidence="3">BCRC 34381</strain>
    </source>
</reference>
<feature type="transmembrane region" description="Helical" evidence="2">
    <location>
        <begin position="6"/>
        <end position="22"/>
    </location>
</feature>
<proteinExistence type="predicted"/>
<feature type="non-terminal residue" evidence="3">
    <location>
        <position position="234"/>
    </location>
</feature>
<comment type="caution">
    <text evidence="3">The sequence shown here is derived from an EMBL/GenBank/DDBJ whole genome shotgun (WGS) entry which is preliminary data.</text>
</comment>
<evidence type="ECO:0000313" key="3">
    <source>
        <dbReference type="EMBL" id="KAJ1722283.1"/>
    </source>
</evidence>
<sequence length="234" mass="25726">MVVGLWLFVMPYLVYWLTRFYFWSGHSVAFGPPSSGHAGTPTLALGAGGGPASITGGLVQTEFRRFAEFDSWHDWYMFSVSNSTVVPVFSYTGVIDGATNSVLALYTIVHICLRIGVELLRVTLGISITDSRFIGLTEATMEFCTKSAEGMVITLISIVVFMAVFMLRDWVLTNAPVDDDFADEVDEHIDQAPGADAHDAVDNRQPGEAPEVAQQLRQVEGRPMVPEDPQHRPL</sequence>